<keyword evidence="3" id="KW-1185">Reference proteome</keyword>
<dbReference type="Proteomes" id="UP001358614">
    <property type="component" value="Chromosome 1"/>
</dbReference>
<name>A0AAX4K931_9TREE</name>
<feature type="compositionally biased region" description="Polar residues" evidence="1">
    <location>
        <begin position="121"/>
        <end position="130"/>
    </location>
</feature>
<dbReference type="GeneID" id="91099803"/>
<organism evidence="2 3">
    <name type="scientific">Kwoniella europaea PYCC6329</name>
    <dbReference type="NCBI Taxonomy" id="1423913"/>
    <lineage>
        <taxon>Eukaryota</taxon>
        <taxon>Fungi</taxon>
        <taxon>Dikarya</taxon>
        <taxon>Basidiomycota</taxon>
        <taxon>Agaricomycotina</taxon>
        <taxon>Tremellomycetes</taxon>
        <taxon>Tremellales</taxon>
        <taxon>Cryptococcaceae</taxon>
        <taxon>Kwoniella</taxon>
    </lineage>
</organism>
<dbReference type="EMBL" id="CP144089">
    <property type="protein sequence ID" value="WWD02956.1"/>
    <property type="molecule type" value="Genomic_DNA"/>
</dbReference>
<proteinExistence type="predicted"/>
<dbReference type="KEGG" id="ker:91099803"/>
<gene>
    <name evidence="2" type="ORF">V865_000999</name>
</gene>
<accession>A0AAX4K931</accession>
<dbReference type="RefSeq" id="XP_066080923.1">
    <property type="nucleotide sequence ID" value="XM_066224826.1"/>
</dbReference>
<evidence type="ECO:0000256" key="1">
    <source>
        <dbReference type="SAM" id="MobiDB-lite"/>
    </source>
</evidence>
<feature type="region of interest" description="Disordered" evidence="1">
    <location>
        <begin position="39"/>
        <end position="131"/>
    </location>
</feature>
<evidence type="ECO:0000313" key="3">
    <source>
        <dbReference type="Proteomes" id="UP001358614"/>
    </source>
</evidence>
<feature type="region of interest" description="Disordered" evidence="1">
    <location>
        <begin position="1"/>
        <end position="23"/>
    </location>
</feature>
<feature type="compositionally biased region" description="Polar residues" evidence="1">
    <location>
        <begin position="168"/>
        <end position="179"/>
    </location>
</feature>
<reference evidence="2 3" key="1">
    <citation type="submission" date="2024-01" db="EMBL/GenBank/DDBJ databases">
        <title>Comparative genomics of Cryptococcus and Kwoniella reveals pathogenesis evolution and contrasting modes of karyotype evolution via chromosome fusion or intercentromeric recombination.</title>
        <authorList>
            <person name="Coelho M.A."/>
            <person name="David-Palma M."/>
            <person name="Shea T."/>
            <person name="Bowers K."/>
            <person name="McGinley-Smith S."/>
            <person name="Mohammad A.W."/>
            <person name="Gnirke A."/>
            <person name="Yurkov A.M."/>
            <person name="Nowrousian M."/>
            <person name="Sun S."/>
            <person name="Cuomo C.A."/>
            <person name="Heitman J."/>
        </authorList>
    </citation>
    <scope>NUCLEOTIDE SEQUENCE [LARGE SCALE GENOMIC DNA]</scope>
    <source>
        <strain evidence="2 3">PYCC6329</strain>
    </source>
</reference>
<feature type="compositionally biased region" description="Low complexity" evidence="1">
    <location>
        <begin position="55"/>
        <end position="77"/>
    </location>
</feature>
<dbReference type="AlphaFoldDB" id="A0AAX4K931"/>
<protein>
    <submittedName>
        <fullName evidence="2">Uncharacterized protein</fullName>
    </submittedName>
</protein>
<feature type="compositionally biased region" description="Low complexity" evidence="1">
    <location>
        <begin position="100"/>
        <end position="115"/>
    </location>
</feature>
<evidence type="ECO:0000313" key="2">
    <source>
        <dbReference type="EMBL" id="WWD02956.1"/>
    </source>
</evidence>
<sequence length="216" mass="23743">METPNTRSRRKRELENSSQEDGLRVAWVHDSQLRKAVLQATEDDVITPPTPTQRPRPISSLLKSSSSSSTSEPSKSNRPPRKRPCRGHRSLPTSIQKPTSSSSVTGESSGSGSNSLPAMSILSTSTSTNSEKTRLDYLLDRFSLLSSPMDEDKTSSNSRKSYMDVETPSRNLRPRNTTSIKDKPMMITSTPLKKRNGSTSTSTSASNVGSRMWVPI</sequence>
<feature type="compositionally biased region" description="Basic residues" evidence="1">
    <location>
        <begin position="78"/>
        <end position="89"/>
    </location>
</feature>
<feature type="region of interest" description="Disordered" evidence="1">
    <location>
        <begin position="147"/>
        <end position="216"/>
    </location>
</feature>